<evidence type="ECO:0000256" key="1">
    <source>
        <dbReference type="SAM" id="Phobius"/>
    </source>
</evidence>
<protein>
    <recommendedName>
        <fullName evidence="2">DUF6787 domain-containing protein</fullName>
    </recommendedName>
</protein>
<name>A0A397TBN9_9GLOM</name>
<feature type="domain" description="DUF6787" evidence="2">
    <location>
        <begin position="117"/>
        <end position="195"/>
    </location>
</feature>
<accession>A0A397TBN9</accession>
<keyword evidence="1" id="KW-1133">Transmembrane helix</keyword>
<evidence type="ECO:0000259" key="2">
    <source>
        <dbReference type="Pfam" id="PF20584"/>
    </source>
</evidence>
<proteinExistence type="predicted"/>
<keyword evidence="4" id="KW-1185">Reference proteome</keyword>
<dbReference type="AlphaFoldDB" id="A0A397TBN9"/>
<comment type="caution">
    <text evidence="3">The sequence shown here is derived from an EMBL/GenBank/DDBJ whole genome shotgun (WGS) entry which is preliminary data.</text>
</comment>
<feature type="transmembrane region" description="Helical" evidence="1">
    <location>
        <begin position="157"/>
        <end position="177"/>
    </location>
</feature>
<gene>
    <name evidence="3" type="ORF">C1645_566860</name>
</gene>
<reference evidence="3 4" key="1">
    <citation type="submission" date="2018-06" db="EMBL/GenBank/DDBJ databases">
        <title>Comparative genomics reveals the genomic features of Rhizophagus irregularis, R. cerebriforme, R. diaphanum and Gigaspora rosea, and their symbiotic lifestyle signature.</title>
        <authorList>
            <person name="Morin E."/>
            <person name="San Clemente H."/>
            <person name="Chen E.C.H."/>
            <person name="De La Providencia I."/>
            <person name="Hainaut M."/>
            <person name="Kuo A."/>
            <person name="Kohler A."/>
            <person name="Murat C."/>
            <person name="Tang N."/>
            <person name="Roy S."/>
            <person name="Loubradou J."/>
            <person name="Henrissat B."/>
            <person name="Grigoriev I.V."/>
            <person name="Corradi N."/>
            <person name="Roux C."/>
            <person name="Martin F.M."/>
        </authorList>
    </citation>
    <scope>NUCLEOTIDE SEQUENCE [LARGE SCALE GENOMIC DNA]</scope>
    <source>
        <strain evidence="3 4">DAOM 227022</strain>
    </source>
</reference>
<evidence type="ECO:0000313" key="3">
    <source>
        <dbReference type="EMBL" id="RIA94366.1"/>
    </source>
</evidence>
<dbReference type="Proteomes" id="UP000265703">
    <property type="component" value="Unassembled WGS sequence"/>
</dbReference>
<feature type="transmembrane region" description="Helical" evidence="1">
    <location>
        <begin position="115"/>
        <end position="137"/>
    </location>
</feature>
<organism evidence="3 4">
    <name type="scientific">Glomus cerebriforme</name>
    <dbReference type="NCBI Taxonomy" id="658196"/>
    <lineage>
        <taxon>Eukaryota</taxon>
        <taxon>Fungi</taxon>
        <taxon>Fungi incertae sedis</taxon>
        <taxon>Mucoromycota</taxon>
        <taxon>Glomeromycotina</taxon>
        <taxon>Glomeromycetes</taxon>
        <taxon>Glomerales</taxon>
        <taxon>Glomeraceae</taxon>
        <taxon>Glomus</taxon>
    </lineage>
</organism>
<keyword evidence="1" id="KW-0472">Membrane</keyword>
<sequence length="216" mass="24982">MNFIYKKQDIIVYILSYSKKKKKMFVRTTSLISRSFRSNTKFCSNKNISNFLLRSKNKMSNSSHLAQHPEIEPLLLCSSNNSSSSSLNARQYATATHKSKEEGMKRWSWTWWKEWTIIFVVFGITGSTTVKIVRPIVTNVFGIEGSFLEGPWSYRLSYLSITLPLYSIVLLCVGTIFRRYNYFKRIVSRMWGRFIPNTLIKKIKNKGNSGGDIGDV</sequence>
<keyword evidence="1" id="KW-0812">Transmembrane</keyword>
<dbReference type="EMBL" id="QKYT01000082">
    <property type="protein sequence ID" value="RIA94366.1"/>
    <property type="molecule type" value="Genomic_DNA"/>
</dbReference>
<dbReference type="OrthoDB" id="270912at2759"/>
<dbReference type="Pfam" id="PF20584">
    <property type="entry name" value="DUF6787"/>
    <property type="match status" value="1"/>
</dbReference>
<dbReference type="InterPro" id="IPR046714">
    <property type="entry name" value="DUF6787"/>
</dbReference>
<evidence type="ECO:0000313" key="4">
    <source>
        <dbReference type="Proteomes" id="UP000265703"/>
    </source>
</evidence>